<dbReference type="InterPro" id="IPR034457">
    <property type="entry name" value="Organic_radical-activating"/>
</dbReference>
<keyword evidence="9" id="KW-1185">Reference proteome</keyword>
<dbReference type="PANTHER" id="PTHR30352:SF5">
    <property type="entry name" value="PYRUVATE FORMATE-LYASE 1-ACTIVATING ENZYME"/>
    <property type="match status" value="1"/>
</dbReference>
<feature type="domain" description="Radical SAM core" evidence="7">
    <location>
        <begin position="53"/>
        <end position="274"/>
    </location>
</feature>
<feature type="binding site" evidence="6">
    <location>
        <position position="72"/>
    </location>
    <ligand>
        <name>[4Fe-4S] cluster</name>
        <dbReference type="ChEBI" id="CHEBI:49883"/>
        <note>4Fe-4S-S-AdoMet</note>
    </ligand>
</feature>
<evidence type="ECO:0000259" key="7">
    <source>
        <dbReference type="PROSITE" id="PS51918"/>
    </source>
</evidence>
<evidence type="ECO:0000256" key="1">
    <source>
        <dbReference type="ARBA" id="ARBA00022485"/>
    </source>
</evidence>
<evidence type="ECO:0000256" key="6">
    <source>
        <dbReference type="PIRSR" id="PIRSR004869-50"/>
    </source>
</evidence>
<dbReference type="InterPro" id="IPR013785">
    <property type="entry name" value="Aldolase_TIM"/>
</dbReference>
<proteinExistence type="predicted"/>
<evidence type="ECO:0000313" key="8">
    <source>
        <dbReference type="EMBL" id="TAJ43553.1"/>
    </source>
</evidence>
<reference evidence="8 9" key="1">
    <citation type="submission" date="2017-11" db="EMBL/GenBank/DDBJ databases">
        <title>Isolation and Characterization of Methanofollis Species from Methane Seep Offshore SW Taiwan.</title>
        <authorList>
            <person name="Teng N.-H."/>
            <person name="Lai M.-C."/>
            <person name="Chen S.-C."/>
        </authorList>
    </citation>
    <scope>NUCLEOTIDE SEQUENCE [LARGE SCALE GENOMIC DNA]</scope>
    <source>
        <strain evidence="8 9">FWC-SCC2</strain>
    </source>
</reference>
<keyword evidence="3 6" id="KW-0479">Metal-binding</keyword>
<dbReference type="SFLD" id="SFLDS00029">
    <property type="entry name" value="Radical_SAM"/>
    <property type="match status" value="1"/>
</dbReference>
<evidence type="ECO:0000313" key="9">
    <source>
        <dbReference type="Proteomes" id="UP000292580"/>
    </source>
</evidence>
<comment type="cofactor">
    <cofactor evidence="6">
        <name>[4Fe-4S] cluster</name>
        <dbReference type="ChEBI" id="CHEBI:49883"/>
    </cofactor>
    <text evidence="6">Binds 1 [4Fe-4S] cluster. The cluster is coordinated with 3 cysteines and an exchangeable S-adenosyl-L-methionine.</text>
</comment>
<dbReference type="Pfam" id="PF04055">
    <property type="entry name" value="Radical_SAM"/>
    <property type="match status" value="1"/>
</dbReference>
<dbReference type="InterPro" id="IPR058240">
    <property type="entry name" value="rSAM_sf"/>
</dbReference>
<feature type="binding site" evidence="6">
    <location>
        <position position="68"/>
    </location>
    <ligand>
        <name>[4Fe-4S] cluster</name>
        <dbReference type="ChEBI" id="CHEBI:49883"/>
        <note>4Fe-4S-S-AdoMet</note>
    </ligand>
</feature>
<keyword evidence="1" id="KW-0004">4Fe-4S</keyword>
<dbReference type="RefSeq" id="WP_130647532.1">
    <property type="nucleotide sequence ID" value="NZ_PGCL01000005.1"/>
</dbReference>
<dbReference type="SFLD" id="SFLDG01067">
    <property type="entry name" value="SPASM/twitch_domain_containing"/>
    <property type="match status" value="1"/>
</dbReference>
<dbReference type="EMBL" id="PGCL01000005">
    <property type="protein sequence ID" value="TAJ43553.1"/>
    <property type="molecule type" value="Genomic_DNA"/>
</dbReference>
<organism evidence="8 9">
    <name type="scientific">Methanofollis fontis</name>
    <dbReference type="NCBI Taxonomy" id="2052832"/>
    <lineage>
        <taxon>Archaea</taxon>
        <taxon>Methanobacteriati</taxon>
        <taxon>Methanobacteriota</taxon>
        <taxon>Stenosarchaea group</taxon>
        <taxon>Methanomicrobia</taxon>
        <taxon>Methanomicrobiales</taxon>
        <taxon>Methanomicrobiaceae</taxon>
        <taxon>Methanofollis</taxon>
    </lineage>
</organism>
<feature type="binding site" evidence="6">
    <location>
        <position position="75"/>
    </location>
    <ligand>
        <name>[4Fe-4S] cluster</name>
        <dbReference type="ChEBI" id="CHEBI:49883"/>
        <note>4Fe-4S-S-AdoMet</note>
    </ligand>
</feature>
<dbReference type="GO" id="GO:0046872">
    <property type="term" value="F:metal ion binding"/>
    <property type="evidence" value="ECO:0007669"/>
    <property type="project" value="UniProtKB-KW"/>
</dbReference>
<keyword evidence="4 6" id="KW-0408">Iron</keyword>
<dbReference type="AlphaFoldDB" id="A0A483CKU7"/>
<dbReference type="PANTHER" id="PTHR30352">
    <property type="entry name" value="PYRUVATE FORMATE-LYASE-ACTIVATING ENZYME"/>
    <property type="match status" value="1"/>
</dbReference>
<dbReference type="InterPro" id="IPR016431">
    <property type="entry name" value="Pyrv-formate_lyase-activ_prd"/>
</dbReference>
<dbReference type="CDD" id="cd01335">
    <property type="entry name" value="Radical_SAM"/>
    <property type="match status" value="1"/>
</dbReference>
<sequence length="334" mass="37226">MKCHYCERRCDLSDVRIGFCRMYYSSGGTIRERFPHRWSSYHVTQIESIPFFHVYPGTRTLQVGTAGCNLACTYCSNPHMARTDPARIELHHASPEHLVSLAEKEGCHTITFGINEPTVSLPSLLDLATTAQEHEIPVGCLTNGYMTEESARTLGEHLSFVNISLKSLTSTFYQKYAGVESVDPVLRTIEILAGHCHVEVTTPVIQGINEDEIAGIARFIAGIDPFIPWHFFPLLPEHHISGKEAPEIRHIDANIEPIREILPYVYFSNGIGPDQFNTICPGCGRTVVERINGGGRGRKIVRDLLEDGTCPYCGGEIPLHGRRVALDSIEVNDR</sequence>
<dbReference type="GO" id="GO:0051539">
    <property type="term" value="F:4 iron, 4 sulfur cluster binding"/>
    <property type="evidence" value="ECO:0007669"/>
    <property type="project" value="UniProtKB-KW"/>
</dbReference>
<dbReference type="Proteomes" id="UP000292580">
    <property type="component" value="Unassembled WGS sequence"/>
</dbReference>
<keyword evidence="5 6" id="KW-0411">Iron-sulfur</keyword>
<evidence type="ECO:0000256" key="4">
    <source>
        <dbReference type="ARBA" id="ARBA00023004"/>
    </source>
</evidence>
<name>A0A483CKU7_9EURY</name>
<protein>
    <submittedName>
        <fullName evidence="8">Radical SAM protein</fullName>
    </submittedName>
</protein>
<comment type="caution">
    <text evidence="8">The sequence shown here is derived from an EMBL/GenBank/DDBJ whole genome shotgun (WGS) entry which is preliminary data.</text>
</comment>
<keyword evidence="2 6" id="KW-0949">S-adenosyl-L-methionine</keyword>
<dbReference type="SMART" id="SM00729">
    <property type="entry name" value="Elp3"/>
    <property type="match status" value="1"/>
</dbReference>
<dbReference type="OrthoDB" id="371936at2157"/>
<accession>A0A483CKU7</accession>
<gene>
    <name evidence="8" type="ORF">CUJ86_10510</name>
</gene>
<evidence type="ECO:0000256" key="5">
    <source>
        <dbReference type="ARBA" id="ARBA00023014"/>
    </source>
</evidence>
<dbReference type="Gene3D" id="3.20.20.70">
    <property type="entry name" value="Aldolase class I"/>
    <property type="match status" value="1"/>
</dbReference>
<evidence type="ECO:0000256" key="2">
    <source>
        <dbReference type="ARBA" id="ARBA00022691"/>
    </source>
</evidence>
<dbReference type="PROSITE" id="PS51918">
    <property type="entry name" value="RADICAL_SAM"/>
    <property type="match status" value="1"/>
</dbReference>
<dbReference type="InterPro" id="IPR006638">
    <property type="entry name" value="Elp3/MiaA/NifB-like_rSAM"/>
</dbReference>
<dbReference type="GO" id="GO:0003824">
    <property type="term" value="F:catalytic activity"/>
    <property type="evidence" value="ECO:0007669"/>
    <property type="project" value="InterPro"/>
</dbReference>
<dbReference type="PIRSF" id="PIRSF004869">
    <property type="entry name" value="PflX_prd"/>
    <property type="match status" value="1"/>
</dbReference>
<dbReference type="SUPFAM" id="SSF102114">
    <property type="entry name" value="Radical SAM enzymes"/>
    <property type="match status" value="1"/>
</dbReference>
<evidence type="ECO:0000256" key="3">
    <source>
        <dbReference type="ARBA" id="ARBA00022723"/>
    </source>
</evidence>
<dbReference type="SFLD" id="SFLDG01101">
    <property type="entry name" value="Uncharacterised_Radical_SAM_Su"/>
    <property type="match status" value="1"/>
</dbReference>
<dbReference type="InterPro" id="IPR027596">
    <property type="entry name" value="AmmeMemoSam_rS"/>
</dbReference>
<dbReference type="InterPro" id="IPR007197">
    <property type="entry name" value="rSAM"/>
</dbReference>